<gene>
    <name evidence="10" type="primary">LOC108732325</name>
</gene>
<evidence type="ECO:0000259" key="7">
    <source>
        <dbReference type="PROSITE" id="PS50089"/>
    </source>
</evidence>
<dbReference type="CDD" id="cd18793">
    <property type="entry name" value="SF2_C_SNF"/>
    <property type="match status" value="1"/>
</dbReference>
<keyword evidence="3" id="KW-0378">Hydrolase</keyword>
<dbReference type="PANTHER" id="PTHR45865">
    <property type="entry name" value="E3 UBIQUITIN-PROTEIN LIGASE SHPRH FAMILY MEMBER"/>
    <property type="match status" value="1"/>
</dbReference>
<dbReference type="SUPFAM" id="SSF52540">
    <property type="entry name" value="P-loop containing nucleoside triphosphate hydrolases"/>
    <property type="match status" value="2"/>
</dbReference>
<dbReference type="RefSeq" id="XP_018318562.1">
    <property type="nucleotide sequence ID" value="XM_018463060.2"/>
</dbReference>
<feature type="domain" description="RING-type" evidence="7">
    <location>
        <begin position="1150"/>
        <end position="1193"/>
    </location>
</feature>
<dbReference type="Gene3D" id="3.30.40.10">
    <property type="entry name" value="Zinc/RING finger domain, C3HC4 (zinc finger)"/>
    <property type="match status" value="2"/>
</dbReference>
<feature type="region of interest" description="Disordered" evidence="6">
    <location>
        <begin position="1"/>
        <end position="24"/>
    </location>
</feature>
<dbReference type="Proteomes" id="UP000192223">
    <property type="component" value="Unplaced"/>
</dbReference>
<feature type="domain" description="Helicase C-terminal" evidence="8">
    <location>
        <begin position="1228"/>
        <end position="1381"/>
    </location>
</feature>
<dbReference type="SUPFAM" id="SSF57903">
    <property type="entry name" value="FYVE/PHD zinc finger"/>
    <property type="match status" value="1"/>
</dbReference>
<dbReference type="GO" id="GO:0000209">
    <property type="term" value="P:protein polyubiquitination"/>
    <property type="evidence" value="ECO:0007669"/>
    <property type="project" value="TreeGrafter"/>
</dbReference>
<accession>A0A1W4WDN3</accession>
<sequence>MGRTKRTPKKISGGVSENDNPYKKNIKTTSNRVVLYNNVGANREYYLGEIWLGKTDNTIPKKWRACRIEYDLDLLKLEFDFSTFVVINLTTDMNYIKGLIRSKTYIVRLIQRADLVFADLYFSELPFSIFTPVIENITRTTFALLYDIELNNKDLLNGEKSTSAGDIKDFYKELKQFKKQPENSEIDVQHPALAPKLRLYQQEAVRWMLSREQFKKTSKKGYKLDLNPLYKEVTLKSGETVYLNKSNCYVENTPQLIPPLRTGGILADEMGLGKTVEVLACILLNPYNENDATSASSTRVCIESFSQSNAPQTRKRRKPLQNAISEKEQLYVDKPKKLKVPKDWVKNPKKKSNNYIALHTWYESVLNDMKIKKPEAVLIKKVQCICGNRNEDNIIQCVDCSKFQHVSCFNYKPEFGDYRCAQCWENQPYIECKGTIIVCPKALVNQWLTEISKHIDKGLKVFHYDKRPIYPTQLKEYDIVLTTYSVLHTEFWTTEVGESAVLRRTPRYSPPGSPITRMNWWRVCLDEAQTVELPSNKVSEMALKLHGVHRWAVTGTPICKDISDLYGLISYMQFEPFDDKAAWDYLLYLPYLSGNKQPMYEFLSKILWRTAKNDVLDQINIPKQTVEVYSSEFSAVERYFYKREHELSAKDFLDKLRTYDLNIPICSLPDGHLKHIIGPLLSIRQSCTHPNAVRGRYLATKKQVASMNDLLEALIYKNNVESEEHLRIAISAINGIAGIYLLLNNPEQAVEEYRKVLQLAARFNGESQKTEGSTIDKLQLIHTMHNLADVLDMKPNVAPTLRDSTLRNDCRALQEKFIDKYIKETISALKDSASATESVVRLQEKQTLVEGDWYSVLLDWISVNEYSDELNKRIMTTLENADLNKFSEFSNERKILYRVTRWSQDVMNLRDETMSLLEMMYTYSKENNKLTLAQGLVEYAAGCHLKSQKKSGKRESKSKCLVCDVDSKMRDYESKLFNTTKLDDPDKSNKGNWKPTVFELVLKALLLLGKAKKADKELLQNGHFFCSQIDNMKKEFKELRRFWTYLDRLICAQDEVDMCKIRLRLKDPSNDQSKPKTSKVDRIIKQLSMTTDNKLETIHMLDPHELDYQRAVLEGEANQELQELEKSLGTRSYLETLRRDQESSAGPDPCPICKTTLEEHKSVLPCGHCYCLDCIQILLEQTSAKKISCSICRQKHKIEDISYIKSGSAVKDLDLVKIKGNYSTKIEAVVKLVVKLKAEDSSVKILVFSSWPAILKIIQNAFKENDVTCDLFSTQCNMNQLAKFKDPNQNLTVLLLPIKLGSKGLNIIEATHVFFVEPLLNPGDELQAVGRVHRIGQTRPTFVHKFYIKNTIEENIYLSTSTCTEKWVKNKVTLKELHDLFTVSDNAKSENENEQDENPPDDNMDASGSSTGLDDESSSSTLTNEVKEEGYSITDSTNPHQSCRNARLDSIESDSGFVEMKMKTE</sequence>
<dbReference type="SMART" id="SM00490">
    <property type="entry name" value="HELICc"/>
    <property type="match status" value="1"/>
</dbReference>
<dbReference type="InterPro" id="IPR052583">
    <property type="entry name" value="ATP-helicase/E3_Ub-Ligase"/>
</dbReference>
<feature type="region of interest" description="Disordered" evidence="6">
    <location>
        <begin position="1385"/>
        <end position="1465"/>
    </location>
</feature>
<dbReference type="OrthoDB" id="423559at2759"/>
<dbReference type="KEGG" id="apln:108732325"/>
<dbReference type="SMART" id="SM00184">
    <property type="entry name" value="RING"/>
    <property type="match status" value="1"/>
</dbReference>
<dbReference type="InterPro" id="IPR014001">
    <property type="entry name" value="Helicase_ATP-bd"/>
</dbReference>
<keyword evidence="9" id="KW-1185">Reference proteome</keyword>
<dbReference type="InterPro" id="IPR027417">
    <property type="entry name" value="P-loop_NTPase"/>
</dbReference>
<dbReference type="PANTHER" id="PTHR45865:SF1">
    <property type="entry name" value="E3 UBIQUITIN-PROTEIN LIGASE SHPRH"/>
    <property type="match status" value="1"/>
</dbReference>
<dbReference type="CDD" id="cd16569">
    <property type="entry name" value="RING-HC_SHPRH-like"/>
    <property type="match status" value="1"/>
</dbReference>
<dbReference type="GO" id="GO:0006974">
    <property type="term" value="P:DNA damage response"/>
    <property type="evidence" value="ECO:0007669"/>
    <property type="project" value="TreeGrafter"/>
</dbReference>
<dbReference type="InterPro" id="IPR038718">
    <property type="entry name" value="SNF2-like_sf"/>
</dbReference>
<dbReference type="GO" id="GO:0016787">
    <property type="term" value="F:hydrolase activity"/>
    <property type="evidence" value="ECO:0007669"/>
    <property type="project" value="UniProtKB-KW"/>
</dbReference>
<keyword evidence="4" id="KW-0862">Zinc</keyword>
<dbReference type="Pfam" id="PF00176">
    <property type="entry name" value="SNF2-rel_dom"/>
    <property type="match status" value="1"/>
</dbReference>
<dbReference type="InterPro" id="IPR017907">
    <property type="entry name" value="Znf_RING_CS"/>
</dbReference>
<keyword evidence="2 5" id="KW-0863">Zinc-finger</keyword>
<evidence type="ECO:0000259" key="8">
    <source>
        <dbReference type="PROSITE" id="PS51194"/>
    </source>
</evidence>
<dbReference type="GO" id="GO:0008270">
    <property type="term" value="F:zinc ion binding"/>
    <property type="evidence" value="ECO:0007669"/>
    <property type="project" value="UniProtKB-KW"/>
</dbReference>
<evidence type="ECO:0000256" key="6">
    <source>
        <dbReference type="SAM" id="MobiDB-lite"/>
    </source>
</evidence>
<dbReference type="GO" id="GO:0005634">
    <property type="term" value="C:nucleus"/>
    <property type="evidence" value="ECO:0007669"/>
    <property type="project" value="TreeGrafter"/>
</dbReference>
<reference evidence="10" key="1">
    <citation type="submission" date="2025-08" db="UniProtKB">
        <authorList>
            <consortium name="RefSeq"/>
        </authorList>
    </citation>
    <scope>IDENTIFICATION</scope>
    <source>
        <tissue evidence="10">Entire body</tissue>
    </source>
</reference>
<dbReference type="Pfam" id="PF00271">
    <property type="entry name" value="Helicase_C"/>
    <property type="match status" value="1"/>
</dbReference>
<feature type="compositionally biased region" description="Acidic residues" evidence="6">
    <location>
        <begin position="1392"/>
        <end position="1404"/>
    </location>
</feature>
<evidence type="ECO:0000256" key="3">
    <source>
        <dbReference type="ARBA" id="ARBA00022801"/>
    </source>
</evidence>
<dbReference type="InterPro" id="IPR027370">
    <property type="entry name" value="Znf-RING_euk"/>
</dbReference>
<dbReference type="InterPro" id="IPR001650">
    <property type="entry name" value="Helicase_C-like"/>
</dbReference>
<evidence type="ECO:0000256" key="2">
    <source>
        <dbReference type="ARBA" id="ARBA00022771"/>
    </source>
</evidence>
<dbReference type="InParanoid" id="A0A1W4WDN3"/>
<evidence type="ECO:0000256" key="5">
    <source>
        <dbReference type="PROSITE-ProRule" id="PRU00175"/>
    </source>
</evidence>
<dbReference type="SMART" id="SM00487">
    <property type="entry name" value="DEXDc"/>
    <property type="match status" value="1"/>
</dbReference>
<dbReference type="GeneID" id="108732325"/>
<dbReference type="Pfam" id="PF13445">
    <property type="entry name" value="zf-RING_UBOX"/>
    <property type="match status" value="1"/>
</dbReference>
<dbReference type="InterPro" id="IPR049730">
    <property type="entry name" value="SNF2/RAD54-like_C"/>
</dbReference>
<dbReference type="GO" id="GO:0005524">
    <property type="term" value="F:ATP binding"/>
    <property type="evidence" value="ECO:0007669"/>
    <property type="project" value="InterPro"/>
</dbReference>
<dbReference type="PROSITE" id="PS00518">
    <property type="entry name" value="ZF_RING_1"/>
    <property type="match status" value="1"/>
</dbReference>
<dbReference type="PROSITE" id="PS51194">
    <property type="entry name" value="HELICASE_CTER"/>
    <property type="match status" value="1"/>
</dbReference>
<protein>
    <submittedName>
        <fullName evidence="10">E3 ubiquitin-protein ligase SHPRH</fullName>
    </submittedName>
</protein>
<name>A0A1W4WDN3_AGRPL</name>
<dbReference type="PROSITE" id="PS01359">
    <property type="entry name" value="ZF_PHD_1"/>
    <property type="match status" value="1"/>
</dbReference>
<proteinExistence type="predicted"/>
<dbReference type="FunCoup" id="A0A1W4WDN3">
    <property type="interactions" value="782"/>
</dbReference>
<dbReference type="Gene3D" id="3.40.50.300">
    <property type="entry name" value="P-loop containing nucleotide triphosphate hydrolases"/>
    <property type="match status" value="1"/>
</dbReference>
<dbReference type="InterPro" id="IPR001841">
    <property type="entry name" value="Znf_RING"/>
</dbReference>
<dbReference type="PROSITE" id="PS50089">
    <property type="entry name" value="ZF_RING_2"/>
    <property type="match status" value="1"/>
</dbReference>
<dbReference type="InterPro" id="IPR000330">
    <property type="entry name" value="SNF2_N"/>
</dbReference>
<evidence type="ECO:0000256" key="1">
    <source>
        <dbReference type="ARBA" id="ARBA00022723"/>
    </source>
</evidence>
<dbReference type="STRING" id="224129.A0A1W4WDN3"/>
<dbReference type="SUPFAM" id="SSF57850">
    <property type="entry name" value="RING/U-box"/>
    <property type="match status" value="1"/>
</dbReference>
<dbReference type="GO" id="GO:0061630">
    <property type="term" value="F:ubiquitin protein ligase activity"/>
    <property type="evidence" value="ECO:0007669"/>
    <property type="project" value="TreeGrafter"/>
</dbReference>
<dbReference type="InterPro" id="IPR013083">
    <property type="entry name" value="Znf_RING/FYVE/PHD"/>
</dbReference>
<dbReference type="InterPro" id="IPR019786">
    <property type="entry name" value="Zinc_finger_PHD-type_CS"/>
</dbReference>
<evidence type="ECO:0000313" key="10">
    <source>
        <dbReference type="RefSeq" id="XP_018318562.1"/>
    </source>
</evidence>
<evidence type="ECO:0000313" key="9">
    <source>
        <dbReference type="Proteomes" id="UP000192223"/>
    </source>
</evidence>
<feature type="compositionally biased region" description="Low complexity" evidence="6">
    <location>
        <begin position="1405"/>
        <end position="1422"/>
    </location>
</feature>
<dbReference type="InterPro" id="IPR011011">
    <property type="entry name" value="Znf_FYVE_PHD"/>
</dbReference>
<dbReference type="Pfam" id="PF21325">
    <property type="entry name" value="SHPRH_helical-1st"/>
    <property type="match status" value="1"/>
</dbReference>
<dbReference type="InterPro" id="IPR048686">
    <property type="entry name" value="SHPRH_helical_1st"/>
</dbReference>
<evidence type="ECO:0000256" key="4">
    <source>
        <dbReference type="ARBA" id="ARBA00022833"/>
    </source>
</evidence>
<feature type="compositionally biased region" description="Polar residues" evidence="6">
    <location>
        <begin position="1433"/>
        <end position="1444"/>
    </location>
</feature>
<organism evidence="9 10">
    <name type="scientific">Agrilus planipennis</name>
    <name type="common">Emerald ash borer</name>
    <name type="synonym">Agrilus marcopoli</name>
    <dbReference type="NCBI Taxonomy" id="224129"/>
    <lineage>
        <taxon>Eukaryota</taxon>
        <taxon>Metazoa</taxon>
        <taxon>Ecdysozoa</taxon>
        <taxon>Arthropoda</taxon>
        <taxon>Hexapoda</taxon>
        <taxon>Insecta</taxon>
        <taxon>Pterygota</taxon>
        <taxon>Neoptera</taxon>
        <taxon>Endopterygota</taxon>
        <taxon>Coleoptera</taxon>
        <taxon>Polyphaga</taxon>
        <taxon>Elateriformia</taxon>
        <taxon>Buprestoidea</taxon>
        <taxon>Buprestidae</taxon>
        <taxon>Agrilinae</taxon>
        <taxon>Agrilus</taxon>
    </lineage>
</organism>
<keyword evidence="1" id="KW-0479">Metal-binding</keyword>
<dbReference type="Gene3D" id="3.40.50.10810">
    <property type="entry name" value="Tandem AAA-ATPase domain"/>
    <property type="match status" value="2"/>
</dbReference>